<dbReference type="InterPro" id="IPR012944">
    <property type="entry name" value="SusD_RagB_dom"/>
</dbReference>
<dbReference type="Pfam" id="PF07980">
    <property type="entry name" value="SusD_RagB"/>
    <property type="match status" value="1"/>
</dbReference>
<dbReference type="Proteomes" id="UP001172082">
    <property type="component" value="Unassembled WGS sequence"/>
</dbReference>
<comment type="subcellular location">
    <subcellularLocation>
        <location evidence="1">Cell outer membrane</location>
    </subcellularLocation>
</comment>
<name>A0ABT8KTV9_9BACT</name>
<dbReference type="PROSITE" id="PS51257">
    <property type="entry name" value="PROKAR_LIPOPROTEIN"/>
    <property type="match status" value="1"/>
</dbReference>
<keyword evidence="9" id="KW-1185">Reference proteome</keyword>
<dbReference type="Gene3D" id="1.25.40.390">
    <property type="match status" value="1"/>
</dbReference>
<dbReference type="SUPFAM" id="SSF48452">
    <property type="entry name" value="TPR-like"/>
    <property type="match status" value="1"/>
</dbReference>
<keyword evidence="4" id="KW-0472">Membrane</keyword>
<dbReference type="CDD" id="cd08977">
    <property type="entry name" value="SusD"/>
    <property type="match status" value="1"/>
</dbReference>
<protein>
    <submittedName>
        <fullName evidence="8">RagB/SusD family nutrient uptake outer membrane protein</fullName>
    </submittedName>
</protein>
<evidence type="ECO:0000256" key="1">
    <source>
        <dbReference type="ARBA" id="ARBA00004442"/>
    </source>
</evidence>
<proteinExistence type="inferred from homology"/>
<evidence type="ECO:0000313" key="9">
    <source>
        <dbReference type="Proteomes" id="UP001172082"/>
    </source>
</evidence>
<evidence type="ECO:0000313" key="8">
    <source>
        <dbReference type="EMBL" id="MDN5204199.1"/>
    </source>
</evidence>
<keyword evidence="3" id="KW-0732">Signal</keyword>
<organism evidence="8 9">
    <name type="scientific">Splendidivirga corallicola</name>
    <dbReference type="NCBI Taxonomy" id="3051826"/>
    <lineage>
        <taxon>Bacteria</taxon>
        <taxon>Pseudomonadati</taxon>
        <taxon>Bacteroidota</taxon>
        <taxon>Cytophagia</taxon>
        <taxon>Cytophagales</taxon>
        <taxon>Splendidivirgaceae</taxon>
        <taxon>Splendidivirga</taxon>
    </lineage>
</organism>
<dbReference type="InterPro" id="IPR033985">
    <property type="entry name" value="SusD-like_N"/>
</dbReference>
<feature type="domain" description="RagB/SusD" evidence="6">
    <location>
        <begin position="264"/>
        <end position="462"/>
    </location>
</feature>
<gene>
    <name evidence="8" type="ORF">QQ008_22595</name>
</gene>
<evidence type="ECO:0000256" key="3">
    <source>
        <dbReference type="ARBA" id="ARBA00022729"/>
    </source>
</evidence>
<reference evidence="8" key="1">
    <citation type="submission" date="2023-06" db="EMBL/GenBank/DDBJ databases">
        <title>Genomic of Parafulvivirga corallium.</title>
        <authorList>
            <person name="Wang G."/>
        </authorList>
    </citation>
    <scope>NUCLEOTIDE SEQUENCE</scope>
    <source>
        <strain evidence="8">BMA10</strain>
    </source>
</reference>
<feature type="domain" description="SusD-like N-terminal" evidence="7">
    <location>
        <begin position="97"/>
        <end position="225"/>
    </location>
</feature>
<dbReference type="EMBL" id="JAUJEA010000010">
    <property type="protein sequence ID" value="MDN5204199.1"/>
    <property type="molecule type" value="Genomic_DNA"/>
</dbReference>
<comment type="similarity">
    <text evidence="2">Belongs to the SusD family.</text>
</comment>
<comment type="caution">
    <text evidence="8">The sequence shown here is derived from an EMBL/GenBank/DDBJ whole genome shotgun (WGS) entry which is preliminary data.</text>
</comment>
<sequence length="492" mass="55407">MKYNILIIIIAIAFLGCSDDFLDKQPNGQISSATFFKTEQDALLALTAVYDKMQDHRGPINGHGSNAWDVLGLAWAHDAIEHPDLLSRYGVMRIGSVQPTQFEVNWIWEQTYIGIRRANEVLIRVPEIPDMDENLRSRVLGEAYFLRAYFYHKLFLWFGGVPIVDKLLVTLDDTLIPRASVDETLAFIAGDLQEAENRLPVSYGGGDLGRVTLGAAKAMMAKILLWQENYPQALSKLQELEGMGYALVDDYPSLFDGSNENSSESVFEIQFEPVAGKNEGSALSLFYAPNGEGFIPNGGWGLHRPIQDIVDEYEPNDSRFAANIFSLGDTFTKDDGTVKTFVDQVQGTGFAIRKYVVDPPTGATHTIDYGPQNWHEIRYAEVVLMLAEAYLQNNQKDEAVAQINRIRARQSVDLPLLNAASMSVQDTWDALIHEFRVEFAFEANFGYTLRRWGIQREFYNEKGVSGQKDLMPIPQKQIDFSKGTLDQNQEYN</sequence>
<dbReference type="Pfam" id="PF14322">
    <property type="entry name" value="SusD-like_3"/>
    <property type="match status" value="1"/>
</dbReference>
<dbReference type="RefSeq" id="WP_346754223.1">
    <property type="nucleotide sequence ID" value="NZ_JAUJEA010000010.1"/>
</dbReference>
<evidence type="ECO:0000256" key="4">
    <source>
        <dbReference type="ARBA" id="ARBA00023136"/>
    </source>
</evidence>
<accession>A0ABT8KTV9</accession>
<keyword evidence="5" id="KW-0998">Cell outer membrane</keyword>
<evidence type="ECO:0000256" key="2">
    <source>
        <dbReference type="ARBA" id="ARBA00006275"/>
    </source>
</evidence>
<evidence type="ECO:0000259" key="6">
    <source>
        <dbReference type="Pfam" id="PF07980"/>
    </source>
</evidence>
<evidence type="ECO:0000259" key="7">
    <source>
        <dbReference type="Pfam" id="PF14322"/>
    </source>
</evidence>
<dbReference type="InterPro" id="IPR011990">
    <property type="entry name" value="TPR-like_helical_dom_sf"/>
</dbReference>
<evidence type="ECO:0000256" key="5">
    <source>
        <dbReference type="ARBA" id="ARBA00023237"/>
    </source>
</evidence>